<organism evidence="3 4">
    <name type="scientific">Hungatella hathewayi WAL-18680</name>
    <dbReference type="NCBI Taxonomy" id="742737"/>
    <lineage>
        <taxon>Bacteria</taxon>
        <taxon>Bacillati</taxon>
        <taxon>Bacillota</taxon>
        <taxon>Clostridia</taxon>
        <taxon>Lachnospirales</taxon>
        <taxon>Lachnospiraceae</taxon>
        <taxon>Hungatella</taxon>
    </lineage>
</organism>
<dbReference type="InterPro" id="IPR032834">
    <property type="entry name" value="NatK-like_C"/>
</dbReference>
<sequence>MSILYNFFITNGYVFEILIAVGFFCWWMDRRPRFLLRAAGTAAVLLAVSMLWVLMPFDNAWMKSIRSILFFVLCIVGVKACFAVSVNHAIFYVTAAGAAQHFSFQTARMLSVLGTVILNLPEEVTVFTYPVLSIAFLFLCYRMFGRELKKKGTDHLTGSPTILFLLTGMQLCTNIFQNLFNEYSAGSGFAVYTIYSMFDMVCCLFLLTLQCEIARKESEQQNNEILKHVLYQQKQQMKISRETMELINIKCHDIKNQIAMLGSHVPQEEISELKRAINIYDMTFKTGNEALDVLMVEKLMVCESKNIRFDCMAEGRNLDFMKQSDIYSLFGNAVDNAIEAVDRIANPEKRCISVKVRMEKGMLMIHFENFYEGELTFTNGLPQTTKQDKRYHGFGMKSIRMITEKYHGYLSVKAEQGIFTLNILLPMAE</sequence>
<comment type="caution">
    <text evidence="3">The sequence shown here is derived from an EMBL/GenBank/DDBJ whole genome shotgun (WGS) entry which is preliminary data.</text>
</comment>
<dbReference type="Gene3D" id="3.30.565.10">
    <property type="entry name" value="Histidine kinase-like ATPase, C-terminal domain"/>
    <property type="match status" value="1"/>
</dbReference>
<keyword evidence="1" id="KW-0812">Transmembrane</keyword>
<keyword evidence="1" id="KW-0472">Membrane</keyword>
<accession>G5ILR3</accession>
<dbReference type="PATRIC" id="fig|742737.3.peg.4426"/>
<keyword evidence="4" id="KW-1185">Reference proteome</keyword>
<proteinExistence type="predicted"/>
<feature type="transmembrane region" description="Helical" evidence="1">
    <location>
        <begin position="156"/>
        <end position="177"/>
    </location>
</feature>
<feature type="domain" description="Sensor histidine kinase NatK-like C-terminal" evidence="2">
    <location>
        <begin position="321"/>
        <end position="426"/>
    </location>
</feature>
<name>G5ILR3_9FIRM</name>
<protein>
    <recommendedName>
        <fullName evidence="2">Sensor histidine kinase NatK-like C-terminal domain-containing protein</fullName>
    </recommendedName>
</protein>
<evidence type="ECO:0000256" key="1">
    <source>
        <dbReference type="SAM" id="Phobius"/>
    </source>
</evidence>
<dbReference type="Proteomes" id="UP000005384">
    <property type="component" value="Unassembled WGS sequence"/>
</dbReference>
<reference evidence="3 4" key="1">
    <citation type="submission" date="2011-08" db="EMBL/GenBank/DDBJ databases">
        <title>The Genome Sequence of Clostridium hathewayi WAL-18680.</title>
        <authorList>
            <consortium name="The Broad Institute Genome Sequencing Platform"/>
            <person name="Earl A."/>
            <person name="Ward D."/>
            <person name="Feldgarden M."/>
            <person name="Gevers D."/>
            <person name="Finegold S.M."/>
            <person name="Summanen P.H."/>
            <person name="Molitoris D.R."/>
            <person name="Song M."/>
            <person name="Daigneault M."/>
            <person name="Allen-Vercoe E."/>
            <person name="Young S.K."/>
            <person name="Zeng Q."/>
            <person name="Gargeya S."/>
            <person name="Fitzgerald M."/>
            <person name="Haas B."/>
            <person name="Abouelleil A."/>
            <person name="Alvarado L."/>
            <person name="Arachchi H.M."/>
            <person name="Berlin A."/>
            <person name="Brown A."/>
            <person name="Chapman S.B."/>
            <person name="Chen Z."/>
            <person name="Dunbar C."/>
            <person name="Freedman E."/>
            <person name="Gearin G."/>
            <person name="Gellesch M."/>
            <person name="Goldberg J."/>
            <person name="Griggs A."/>
            <person name="Gujja S."/>
            <person name="Heiman D."/>
            <person name="Howarth C."/>
            <person name="Larson L."/>
            <person name="Lui A."/>
            <person name="MacDonald P.J.P."/>
            <person name="Montmayeur A."/>
            <person name="Murphy C."/>
            <person name="Neiman D."/>
            <person name="Pearson M."/>
            <person name="Priest M."/>
            <person name="Roberts A."/>
            <person name="Saif S."/>
            <person name="Shea T."/>
            <person name="Shenoy N."/>
            <person name="Sisk P."/>
            <person name="Stolte C."/>
            <person name="Sykes S."/>
            <person name="Wortman J."/>
            <person name="Nusbaum C."/>
            <person name="Birren B."/>
        </authorList>
    </citation>
    <scope>NUCLEOTIDE SEQUENCE [LARGE SCALE GENOMIC DNA]</scope>
    <source>
        <strain evidence="3 4">WAL-18680</strain>
    </source>
</reference>
<feature type="transmembrane region" description="Helical" evidence="1">
    <location>
        <begin position="67"/>
        <end position="90"/>
    </location>
</feature>
<evidence type="ECO:0000259" key="2">
    <source>
        <dbReference type="Pfam" id="PF14501"/>
    </source>
</evidence>
<feature type="transmembrane region" description="Helical" evidence="1">
    <location>
        <begin position="6"/>
        <end position="27"/>
    </location>
</feature>
<feature type="transmembrane region" description="Helical" evidence="1">
    <location>
        <begin position="34"/>
        <end position="55"/>
    </location>
</feature>
<evidence type="ECO:0000313" key="3">
    <source>
        <dbReference type="EMBL" id="EHI57332.1"/>
    </source>
</evidence>
<dbReference type="Pfam" id="PF14501">
    <property type="entry name" value="HATPase_c_5"/>
    <property type="match status" value="1"/>
</dbReference>
<dbReference type="EMBL" id="ADLN01000120">
    <property type="protein sequence ID" value="EHI57332.1"/>
    <property type="molecule type" value="Genomic_DNA"/>
</dbReference>
<dbReference type="AlphaFoldDB" id="G5ILR3"/>
<dbReference type="OrthoDB" id="1634477at2"/>
<keyword evidence="1" id="KW-1133">Transmembrane helix</keyword>
<dbReference type="CDD" id="cd16935">
    <property type="entry name" value="HATPase_AgrC-ComD-like"/>
    <property type="match status" value="1"/>
</dbReference>
<evidence type="ECO:0000313" key="4">
    <source>
        <dbReference type="Proteomes" id="UP000005384"/>
    </source>
</evidence>
<dbReference type="SUPFAM" id="SSF55874">
    <property type="entry name" value="ATPase domain of HSP90 chaperone/DNA topoisomerase II/histidine kinase"/>
    <property type="match status" value="1"/>
</dbReference>
<dbReference type="HOGENOM" id="CLU_020211_0_0_9"/>
<feature type="transmembrane region" description="Helical" evidence="1">
    <location>
        <begin position="126"/>
        <end position="144"/>
    </location>
</feature>
<gene>
    <name evidence="3" type="ORF">HMPREF9473_04441</name>
</gene>
<feature type="transmembrane region" description="Helical" evidence="1">
    <location>
        <begin position="189"/>
        <end position="209"/>
    </location>
</feature>
<dbReference type="RefSeq" id="WP_006782429.1">
    <property type="nucleotide sequence ID" value="NZ_CP040506.1"/>
</dbReference>
<dbReference type="InterPro" id="IPR036890">
    <property type="entry name" value="HATPase_C_sf"/>
</dbReference>